<evidence type="ECO:0000313" key="3">
    <source>
        <dbReference type="EMBL" id="SHN61797.1"/>
    </source>
</evidence>
<feature type="region of interest" description="Disordered" evidence="1">
    <location>
        <begin position="17"/>
        <end position="36"/>
    </location>
</feature>
<dbReference type="Proteomes" id="UP000184066">
    <property type="component" value="Unassembled WGS sequence"/>
</dbReference>
<sequence>MRIATFNVQNMRLRMRDGAPRLDGARDRDADEDAGADALDPIDRRLTAAVLRAADADVVALQEVFDQATLDHFHDAWLAPTGAAPYPFRHCLPGNDGRGLDVALMSRLPPLRIQSHAAETPRSLGVAPPPGIDPDAPLFRRDCLEARIGALTLFVCHFKAPWPDPERAAALRRAEAAGLRRLIERRFAEPARALWLALGDMNEPAGLSATGALAPLADGFCVDLLERLPEDERWTWASPDGRGAGRPDAMLASPALAARWPQARPRIIRAGLDRLAGPPARSGPPRFAQVGPHRPHASDHAAVVVDLPGAETQTAPEGAP</sequence>
<feature type="region of interest" description="Disordered" evidence="1">
    <location>
        <begin position="277"/>
        <end position="320"/>
    </location>
</feature>
<organism evidence="3 4">
    <name type="scientific">Oceanicella actignis</name>
    <dbReference type="NCBI Taxonomy" id="1189325"/>
    <lineage>
        <taxon>Bacteria</taxon>
        <taxon>Pseudomonadati</taxon>
        <taxon>Pseudomonadota</taxon>
        <taxon>Alphaproteobacteria</taxon>
        <taxon>Rhodobacterales</taxon>
        <taxon>Paracoccaceae</taxon>
        <taxon>Oceanicella</taxon>
    </lineage>
</organism>
<evidence type="ECO:0000313" key="4">
    <source>
        <dbReference type="Proteomes" id="UP000184066"/>
    </source>
</evidence>
<feature type="domain" description="Endonuclease/exonuclease/phosphatase" evidence="2">
    <location>
        <begin position="4"/>
        <end position="265"/>
    </location>
</feature>
<name>A0A1M7STC2_9RHOB</name>
<dbReference type="EMBL" id="FRDL01000003">
    <property type="protein sequence ID" value="SHN61797.1"/>
    <property type="molecule type" value="Genomic_DNA"/>
</dbReference>
<dbReference type="Pfam" id="PF03372">
    <property type="entry name" value="Exo_endo_phos"/>
    <property type="match status" value="1"/>
</dbReference>
<proteinExistence type="predicted"/>
<reference evidence="3 4" key="1">
    <citation type="submission" date="2016-12" db="EMBL/GenBank/DDBJ databases">
        <authorList>
            <person name="Song W.-J."/>
            <person name="Kurnit D.M."/>
        </authorList>
    </citation>
    <scope>NUCLEOTIDE SEQUENCE [LARGE SCALE GENOMIC DNA]</scope>
    <source>
        <strain evidence="3 4">CGMCC 1.10808</strain>
    </source>
</reference>
<evidence type="ECO:0000259" key="2">
    <source>
        <dbReference type="Pfam" id="PF03372"/>
    </source>
</evidence>
<dbReference type="OrthoDB" id="1398885at2"/>
<accession>A0A1M7STC2</accession>
<dbReference type="Gene3D" id="3.60.10.10">
    <property type="entry name" value="Endonuclease/exonuclease/phosphatase"/>
    <property type="match status" value="1"/>
</dbReference>
<dbReference type="STRING" id="1189325.SAMN04488119_101210"/>
<dbReference type="SUPFAM" id="SSF56219">
    <property type="entry name" value="DNase I-like"/>
    <property type="match status" value="1"/>
</dbReference>
<evidence type="ECO:0000256" key="1">
    <source>
        <dbReference type="SAM" id="MobiDB-lite"/>
    </source>
</evidence>
<dbReference type="InterPro" id="IPR036691">
    <property type="entry name" value="Endo/exonu/phosph_ase_sf"/>
</dbReference>
<dbReference type="AlphaFoldDB" id="A0A1M7STC2"/>
<feature type="compositionally biased region" description="Basic and acidic residues" evidence="1">
    <location>
        <begin position="17"/>
        <end position="29"/>
    </location>
</feature>
<keyword evidence="3" id="KW-0540">Nuclease</keyword>
<keyword evidence="3" id="KW-0269">Exonuclease</keyword>
<dbReference type="GO" id="GO:0004527">
    <property type="term" value="F:exonuclease activity"/>
    <property type="evidence" value="ECO:0007669"/>
    <property type="project" value="UniProtKB-KW"/>
</dbReference>
<keyword evidence="4" id="KW-1185">Reference proteome</keyword>
<feature type="compositionally biased region" description="Polar residues" evidence="1">
    <location>
        <begin position="311"/>
        <end position="320"/>
    </location>
</feature>
<keyword evidence="3" id="KW-0378">Hydrolase</keyword>
<dbReference type="RefSeq" id="WP_072746788.1">
    <property type="nucleotide sequence ID" value="NZ_FOHL01000001.1"/>
</dbReference>
<protein>
    <submittedName>
        <fullName evidence="3">Exonuclease III</fullName>
    </submittedName>
</protein>
<gene>
    <name evidence="3" type="ORF">SAMN05216200_103211</name>
</gene>
<dbReference type="InterPro" id="IPR005135">
    <property type="entry name" value="Endo/exonuclease/phosphatase"/>
</dbReference>